<protein>
    <submittedName>
        <fullName evidence="2">GDP-L-fucose synthase</fullName>
    </submittedName>
</protein>
<reference evidence="2 3" key="1">
    <citation type="submission" date="2017-01" db="EMBL/GenBank/DDBJ databases">
        <title>Draft genome sequence of an E. coli strain isolated from human, in Amazon, Brazil.</title>
        <authorList>
            <person name="Moura Q."/>
            <person name="Fernandes M.R."/>
            <person name="Cerdeira L."/>
            <person name="Vianello M."/>
            <person name="Souza T.A."/>
            <person name="Ienne S."/>
            <person name="Lincopan N."/>
        </authorList>
    </citation>
    <scope>NUCLEOTIDE SEQUENCE [LARGE SCALE GENOMIC DNA]</scope>
    <source>
        <strain evidence="2 3">ICBEcBL-II-13</strain>
    </source>
</reference>
<dbReference type="EMBL" id="MTPS01000447">
    <property type="protein sequence ID" value="ONG30162.1"/>
    <property type="molecule type" value="Genomic_DNA"/>
</dbReference>
<dbReference type="PANTHER" id="PTHR43238:SF1">
    <property type="entry name" value="GDP-L-FUCOSE SYNTHASE"/>
    <property type="match status" value="1"/>
</dbReference>
<name>A0A1V2G5K3_ECOLX</name>
<dbReference type="SUPFAM" id="SSF51735">
    <property type="entry name" value="NAD(P)-binding Rossmann-fold domains"/>
    <property type="match status" value="1"/>
</dbReference>
<dbReference type="InterPro" id="IPR036291">
    <property type="entry name" value="NAD(P)-bd_dom_sf"/>
</dbReference>
<sequence length="75" mass="8376">MSKQRIFIAGHRGMVGSAIRRQLEQRGDVELVLRTRDELNLLDSRAVHDFFASESIDQVYLAAAKVGGIVANNTY</sequence>
<dbReference type="InterPro" id="IPR001509">
    <property type="entry name" value="Epimerase_deHydtase"/>
</dbReference>
<dbReference type="PANTHER" id="PTHR43238">
    <property type="entry name" value="GDP-L-FUCOSE SYNTHASE"/>
    <property type="match status" value="1"/>
</dbReference>
<feature type="domain" description="NAD-dependent epimerase/dehydratase" evidence="1">
    <location>
        <begin position="6"/>
        <end position="74"/>
    </location>
</feature>
<dbReference type="AlphaFoldDB" id="A0A1V2G5K3"/>
<comment type="caution">
    <text evidence="2">The sequence shown here is derived from an EMBL/GenBank/DDBJ whole genome shotgun (WGS) entry which is preliminary data.</text>
</comment>
<accession>A0A1V2G5K3</accession>
<dbReference type="Proteomes" id="UP000188967">
    <property type="component" value="Unassembled WGS sequence"/>
</dbReference>
<gene>
    <name evidence="2" type="ORF">BXT93_23205</name>
</gene>
<dbReference type="Pfam" id="PF01370">
    <property type="entry name" value="Epimerase"/>
    <property type="match status" value="1"/>
</dbReference>
<evidence type="ECO:0000313" key="3">
    <source>
        <dbReference type="Proteomes" id="UP000188967"/>
    </source>
</evidence>
<evidence type="ECO:0000313" key="2">
    <source>
        <dbReference type="EMBL" id="ONG30162.1"/>
    </source>
</evidence>
<evidence type="ECO:0000259" key="1">
    <source>
        <dbReference type="Pfam" id="PF01370"/>
    </source>
</evidence>
<dbReference type="Gene3D" id="3.40.50.720">
    <property type="entry name" value="NAD(P)-binding Rossmann-like Domain"/>
    <property type="match status" value="1"/>
</dbReference>
<organism evidence="2 3">
    <name type="scientific">Escherichia coli</name>
    <dbReference type="NCBI Taxonomy" id="562"/>
    <lineage>
        <taxon>Bacteria</taxon>
        <taxon>Pseudomonadati</taxon>
        <taxon>Pseudomonadota</taxon>
        <taxon>Gammaproteobacteria</taxon>
        <taxon>Enterobacterales</taxon>
        <taxon>Enterobacteriaceae</taxon>
        <taxon>Escherichia</taxon>
    </lineage>
</organism>
<feature type="non-terminal residue" evidence="2">
    <location>
        <position position="75"/>
    </location>
</feature>
<dbReference type="GO" id="GO:0050577">
    <property type="term" value="F:GDP-L-fucose synthase activity"/>
    <property type="evidence" value="ECO:0007669"/>
    <property type="project" value="TreeGrafter"/>
</dbReference>
<proteinExistence type="predicted"/>